<protein>
    <submittedName>
        <fullName evidence="1">Uncharacterized protein</fullName>
    </submittedName>
</protein>
<proteinExistence type="predicted"/>
<evidence type="ECO:0000313" key="1">
    <source>
        <dbReference type="EMBL" id="PIA29708.1"/>
    </source>
</evidence>
<keyword evidence="2" id="KW-1185">Reference proteome</keyword>
<sequence>MLDYYIIYSYSCDNLHPDVTSLSFLHGKLLLAHTPFIQYVLHTHLCHKLPKIIFLVRIIAVEKVILFLYCICMCD</sequence>
<organism evidence="1 2">
    <name type="scientific">Aquilegia coerulea</name>
    <name type="common">Rocky mountain columbine</name>
    <dbReference type="NCBI Taxonomy" id="218851"/>
    <lineage>
        <taxon>Eukaryota</taxon>
        <taxon>Viridiplantae</taxon>
        <taxon>Streptophyta</taxon>
        <taxon>Embryophyta</taxon>
        <taxon>Tracheophyta</taxon>
        <taxon>Spermatophyta</taxon>
        <taxon>Magnoliopsida</taxon>
        <taxon>Ranunculales</taxon>
        <taxon>Ranunculaceae</taxon>
        <taxon>Thalictroideae</taxon>
        <taxon>Aquilegia</taxon>
    </lineage>
</organism>
<reference evidence="1 2" key="1">
    <citation type="submission" date="2017-09" db="EMBL/GenBank/DDBJ databases">
        <title>WGS assembly of Aquilegia coerulea Goldsmith.</title>
        <authorList>
            <person name="Hodges S."/>
            <person name="Kramer E."/>
            <person name="Nordborg M."/>
            <person name="Tomkins J."/>
            <person name="Borevitz J."/>
            <person name="Derieg N."/>
            <person name="Yan J."/>
            <person name="Mihaltcheva S."/>
            <person name="Hayes R.D."/>
            <person name="Rokhsar D."/>
        </authorList>
    </citation>
    <scope>NUCLEOTIDE SEQUENCE [LARGE SCALE GENOMIC DNA]</scope>
    <source>
        <strain evidence="2">cv. Goldsmith</strain>
    </source>
</reference>
<dbReference type="InParanoid" id="A0A2G5CEM4"/>
<dbReference type="AlphaFoldDB" id="A0A2G5CEM4"/>
<gene>
    <name evidence="1" type="ORF">AQUCO_05800073v1</name>
</gene>
<dbReference type="Proteomes" id="UP000230069">
    <property type="component" value="Unassembled WGS sequence"/>
</dbReference>
<evidence type="ECO:0000313" key="2">
    <source>
        <dbReference type="Proteomes" id="UP000230069"/>
    </source>
</evidence>
<dbReference type="EMBL" id="KZ305075">
    <property type="protein sequence ID" value="PIA29708.1"/>
    <property type="molecule type" value="Genomic_DNA"/>
</dbReference>
<name>A0A2G5CEM4_AQUCA</name>
<accession>A0A2G5CEM4</accession>